<comment type="caution">
    <text evidence="2">The sequence shown here is derived from an EMBL/GenBank/DDBJ whole genome shotgun (WGS) entry which is preliminary data.</text>
</comment>
<protein>
    <submittedName>
        <fullName evidence="2">Uncharacterized protein</fullName>
    </submittedName>
</protein>
<keyword evidence="1" id="KW-0472">Membrane</keyword>
<keyword evidence="1" id="KW-0812">Transmembrane</keyword>
<dbReference type="Proteomes" id="UP001582793">
    <property type="component" value="Unassembled WGS sequence"/>
</dbReference>
<accession>A0ABV5CLL5</accession>
<gene>
    <name evidence="2" type="ORF">AAFH96_06005</name>
</gene>
<evidence type="ECO:0000313" key="3">
    <source>
        <dbReference type="Proteomes" id="UP001582793"/>
    </source>
</evidence>
<keyword evidence="3" id="KW-1185">Reference proteome</keyword>
<evidence type="ECO:0000256" key="1">
    <source>
        <dbReference type="SAM" id="Phobius"/>
    </source>
</evidence>
<dbReference type="RefSeq" id="WP_375733374.1">
    <property type="nucleotide sequence ID" value="NZ_JBCGDC010000011.1"/>
</dbReference>
<proteinExistence type="predicted"/>
<evidence type="ECO:0000313" key="2">
    <source>
        <dbReference type="EMBL" id="MFB6392659.1"/>
    </source>
</evidence>
<keyword evidence="1" id="KW-1133">Transmembrane helix</keyword>
<name>A0ABV5CLL5_9ACTN</name>
<sequence length="96" mass="10411">MTVTIDRPTTDTDTDQATTTHGVVIVRNPWTKPVLASGIAVILLAPIAAGALTIDSDYTYHLAGAGGVALLLLMTFYMAQRSYHERPPEHAFKESR</sequence>
<reference evidence="2 3" key="1">
    <citation type="submission" date="2024-04" db="EMBL/GenBank/DDBJ databases">
        <title>Polymorphospora sp. isolated from Baiyangdian Lake in Xiong'an New Area.</title>
        <authorList>
            <person name="Zhang X."/>
            <person name="Liu J."/>
        </authorList>
    </citation>
    <scope>NUCLEOTIDE SEQUENCE [LARGE SCALE GENOMIC DNA]</scope>
    <source>
        <strain evidence="2 3">2-325</strain>
    </source>
</reference>
<feature type="transmembrane region" description="Helical" evidence="1">
    <location>
        <begin position="34"/>
        <end position="54"/>
    </location>
</feature>
<organism evidence="2 3">
    <name type="scientific">Polymorphospora lycopeni</name>
    <dbReference type="NCBI Taxonomy" id="3140240"/>
    <lineage>
        <taxon>Bacteria</taxon>
        <taxon>Bacillati</taxon>
        <taxon>Actinomycetota</taxon>
        <taxon>Actinomycetes</taxon>
        <taxon>Micromonosporales</taxon>
        <taxon>Micromonosporaceae</taxon>
        <taxon>Polymorphospora</taxon>
    </lineage>
</organism>
<dbReference type="EMBL" id="JBCGDC010000011">
    <property type="protein sequence ID" value="MFB6392659.1"/>
    <property type="molecule type" value="Genomic_DNA"/>
</dbReference>
<feature type="transmembrane region" description="Helical" evidence="1">
    <location>
        <begin position="60"/>
        <end position="79"/>
    </location>
</feature>